<dbReference type="PANTHER" id="PTHR11695">
    <property type="entry name" value="ALCOHOL DEHYDROGENASE RELATED"/>
    <property type="match status" value="1"/>
</dbReference>
<proteinExistence type="predicted"/>
<organism evidence="2 3">
    <name type="scientific">Microbacterium pumilum</name>
    <dbReference type="NCBI Taxonomy" id="344165"/>
    <lineage>
        <taxon>Bacteria</taxon>
        <taxon>Bacillati</taxon>
        <taxon>Actinomycetota</taxon>
        <taxon>Actinomycetes</taxon>
        <taxon>Micrococcales</taxon>
        <taxon>Microbacteriaceae</taxon>
        <taxon>Microbacterium</taxon>
    </lineage>
</organism>
<evidence type="ECO:0000313" key="2">
    <source>
        <dbReference type="EMBL" id="GAA1987342.1"/>
    </source>
</evidence>
<dbReference type="SMART" id="SM00829">
    <property type="entry name" value="PKS_ER"/>
    <property type="match status" value="1"/>
</dbReference>
<comment type="caution">
    <text evidence="2">The sequence shown here is derived from an EMBL/GenBank/DDBJ whole genome shotgun (WGS) entry which is preliminary data.</text>
</comment>
<dbReference type="RefSeq" id="WP_344061828.1">
    <property type="nucleotide sequence ID" value="NZ_BAAAOH010000001.1"/>
</dbReference>
<protein>
    <submittedName>
        <fullName evidence="2">NADP-dependent oxidoreductase</fullName>
    </submittedName>
</protein>
<dbReference type="Gene3D" id="3.40.50.720">
    <property type="entry name" value="NAD(P)-binding Rossmann-like Domain"/>
    <property type="match status" value="1"/>
</dbReference>
<gene>
    <name evidence="2" type="ORF">GCM10009777_22050</name>
</gene>
<feature type="domain" description="Enoyl reductase (ER)" evidence="1">
    <location>
        <begin position="14"/>
        <end position="312"/>
    </location>
</feature>
<dbReference type="PANTHER" id="PTHR11695:SF648">
    <property type="entry name" value="ZINC-BINDING OXIDOREDUCTASE"/>
    <property type="match status" value="1"/>
</dbReference>
<dbReference type="Pfam" id="PF08240">
    <property type="entry name" value="ADH_N"/>
    <property type="match status" value="1"/>
</dbReference>
<dbReference type="InterPro" id="IPR013149">
    <property type="entry name" value="ADH-like_C"/>
</dbReference>
<name>A0ABP5DWB2_9MICO</name>
<accession>A0ABP5DWB2</accession>
<dbReference type="Gene3D" id="3.90.180.10">
    <property type="entry name" value="Medium-chain alcohol dehydrogenases, catalytic domain"/>
    <property type="match status" value="1"/>
</dbReference>
<dbReference type="CDD" id="cd05289">
    <property type="entry name" value="MDR_like_2"/>
    <property type="match status" value="1"/>
</dbReference>
<evidence type="ECO:0000313" key="3">
    <source>
        <dbReference type="Proteomes" id="UP001500326"/>
    </source>
</evidence>
<sequence>MDFAMKAFALPAEGAQPAQHEIDTPDPGPGEVRVRVVAASVNGFDIAVGMGYMTPYFEYRYPVVLGREFAGVVDAVGDGVDGLVIGDRVLGVVSKPYLGEGAFAEYTTAVVESGVVLAPDALTDSAAASLAHTGSTAVAILRSLGDEPEGKTLLVVGATGGVGTLLVQLAAAAGVNVIATGRTAEGRELLEELGARATVDYSELEDAVIALAPDGVDAAAHLSGDAAAVASLVKDGGVFASPLVYDPSQLPGAERLTFVPIAAYPNGADLRYLADLADQGQLQVIVDREHTFDDVATALAEYGTHTIGNIVVLID</sequence>
<keyword evidence="3" id="KW-1185">Reference proteome</keyword>
<dbReference type="Pfam" id="PF00107">
    <property type="entry name" value="ADH_zinc_N"/>
    <property type="match status" value="1"/>
</dbReference>
<dbReference type="InterPro" id="IPR011032">
    <property type="entry name" value="GroES-like_sf"/>
</dbReference>
<evidence type="ECO:0000259" key="1">
    <source>
        <dbReference type="SMART" id="SM00829"/>
    </source>
</evidence>
<dbReference type="SUPFAM" id="SSF50129">
    <property type="entry name" value="GroES-like"/>
    <property type="match status" value="1"/>
</dbReference>
<dbReference type="InterPro" id="IPR013154">
    <property type="entry name" value="ADH-like_N"/>
</dbReference>
<dbReference type="Proteomes" id="UP001500326">
    <property type="component" value="Unassembled WGS sequence"/>
</dbReference>
<dbReference type="InterPro" id="IPR050700">
    <property type="entry name" value="YIM1/Zinc_Alcohol_DH_Fams"/>
</dbReference>
<reference evidence="3" key="1">
    <citation type="journal article" date="2019" name="Int. J. Syst. Evol. Microbiol.">
        <title>The Global Catalogue of Microorganisms (GCM) 10K type strain sequencing project: providing services to taxonomists for standard genome sequencing and annotation.</title>
        <authorList>
            <consortium name="The Broad Institute Genomics Platform"/>
            <consortium name="The Broad Institute Genome Sequencing Center for Infectious Disease"/>
            <person name="Wu L."/>
            <person name="Ma J."/>
        </authorList>
    </citation>
    <scope>NUCLEOTIDE SEQUENCE [LARGE SCALE GENOMIC DNA]</scope>
    <source>
        <strain evidence="3">JCM 14902</strain>
    </source>
</reference>
<dbReference type="InterPro" id="IPR036291">
    <property type="entry name" value="NAD(P)-bd_dom_sf"/>
</dbReference>
<dbReference type="EMBL" id="BAAAOH010000001">
    <property type="protein sequence ID" value="GAA1987342.1"/>
    <property type="molecule type" value="Genomic_DNA"/>
</dbReference>
<dbReference type="SUPFAM" id="SSF51735">
    <property type="entry name" value="NAD(P)-binding Rossmann-fold domains"/>
    <property type="match status" value="1"/>
</dbReference>
<dbReference type="InterPro" id="IPR020843">
    <property type="entry name" value="ER"/>
</dbReference>